<evidence type="ECO:0000256" key="18">
    <source>
        <dbReference type="ARBA" id="ARBA00048791"/>
    </source>
</evidence>
<evidence type="ECO:0000256" key="4">
    <source>
        <dbReference type="ARBA" id="ARBA00004816"/>
    </source>
</evidence>
<keyword evidence="15" id="KW-0687">Ribonucleoprotein</keyword>
<comment type="catalytic activity">
    <reaction evidence="18">
        <text>2-deoxy-D-ribose 5-phosphate = D-glyceraldehyde 3-phosphate + acetaldehyde</text>
        <dbReference type="Rhea" id="RHEA:12821"/>
        <dbReference type="ChEBI" id="CHEBI:15343"/>
        <dbReference type="ChEBI" id="CHEBI:59776"/>
        <dbReference type="ChEBI" id="CHEBI:62877"/>
        <dbReference type="EC" id="4.1.2.4"/>
    </reaction>
</comment>
<dbReference type="Gene3D" id="3.30.2410.10">
    <property type="entry name" value="Hect, E3 ligase catalytic domain"/>
    <property type="match status" value="1"/>
</dbReference>
<keyword evidence="13" id="KW-0456">Lyase</keyword>
<dbReference type="EC" id="4.1.2.4" evidence="8"/>
<dbReference type="InterPro" id="IPR044611">
    <property type="entry name" value="E3A/B/C-like"/>
</dbReference>
<evidence type="ECO:0000256" key="20">
    <source>
        <dbReference type="ARBA" id="ARBA00061866"/>
    </source>
</evidence>
<evidence type="ECO:0000256" key="13">
    <source>
        <dbReference type="ARBA" id="ARBA00023239"/>
    </source>
</evidence>
<dbReference type="GO" id="GO:1990904">
    <property type="term" value="C:ribonucleoprotein complex"/>
    <property type="evidence" value="ECO:0007669"/>
    <property type="project" value="UniProtKB-KW"/>
</dbReference>
<comment type="pathway">
    <text evidence="4">Carbohydrate degradation; 2-deoxy-D-ribose 1-phosphate degradation; D-glyceraldehyde 3-phosphate and acetaldehyde from 2-deoxy-alpha-D-ribose 1-phosphate: step 2/2.</text>
</comment>
<dbReference type="GO" id="GO:0004139">
    <property type="term" value="F:deoxyribose-phosphate aldolase activity"/>
    <property type="evidence" value="ECO:0007669"/>
    <property type="project" value="UniProtKB-EC"/>
</dbReference>
<accession>U4UHM3</accession>
<evidence type="ECO:0000256" key="2">
    <source>
        <dbReference type="ARBA" id="ARBA00004123"/>
    </source>
</evidence>
<feature type="domain" description="HECT" evidence="23">
    <location>
        <begin position="1"/>
        <end position="231"/>
    </location>
</feature>
<dbReference type="FunFam" id="3.20.20.70:FF:000103">
    <property type="entry name" value="Putative deoxyribose-phosphate aldolase"/>
    <property type="match status" value="1"/>
</dbReference>
<dbReference type="SMART" id="SM01133">
    <property type="entry name" value="DeoC"/>
    <property type="match status" value="1"/>
</dbReference>
<evidence type="ECO:0000256" key="7">
    <source>
        <dbReference type="ARBA" id="ARBA00012485"/>
    </source>
</evidence>
<evidence type="ECO:0000256" key="11">
    <source>
        <dbReference type="ARBA" id="ARBA00022786"/>
    </source>
</evidence>
<evidence type="ECO:0000256" key="12">
    <source>
        <dbReference type="ARBA" id="ARBA00022980"/>
    </source>
</evidence>
<dbReference type="Gene3D" id="3.30.2160.10">
    <property type="entry name" value="Hect, E3 ligase catalytic domain"/>
    <property type="match status" value="1"/>
</dbReference>
<dbReference type="PROSITE" id="PS50237">
    <property type="entry name" value="HECT"/>
    <property type="match status" value="1"/>
</dbReference>
<dbReference type="GO" id="GO:0006414">
    <property type="term" value="P:translational elongation"/>
    <property type="evidence" value="ECO:0007669"/>
    <property type="project" value="InterPro"/>
</dbReference>
<reference evidence="24 25" key="1">
    <citation type="journal article" date="2013" name="Genome Biol.">
        <title>Draft genome of the mountain pine beetle, Dendroctonus ponderosae Hopkins, a major forest pest.</title>
        <authorList>
            <person name="Keeling C.I."/>
            <person name="Yuen M.M."/>
            <person name="Liao N.Y."/>
            <person name="Docking T.R."/>
            <person name="Chan S.K."/>
            <person name="Taylor G.A."/>
            <person name="Palmquist D.L."/>
            <person name="Jackman S.D."/>
            <person name="Nguyen A."/>
            <person name="Li M."/>
            <person name="Henderson H."/>
            <person name="Janes J.K."/>
            <person name="Zhao Y."/>
            <person name="Pandoh P."/>
            <person name="Moore R."/>
            <person name="Sperling F.A."/>
            <person name="Huber D.P."/>
            <person name="Birol I."/>
            <person name="Jones S.J."/>
            <person name="Bohlmann J."/>
        </authorList>
    </citation>
    <scope>NUCLEOTIDE SEQUENCE</scope>
</reference>
<dbReference type="HAMAP" id="MF_01478">
    <property type="entry name" value="Ribosomal_L12_arch"/>
    <property type="match status" value="1"/>
</dbReference>
<keyword evidence="9" id="KW-0963">Cytoplasm</keyword>
<dbReference type="Proteomes" id="UP000030742">
    <property type="component" value="Unassembled WGS sequence"/>
</dbReference>
<evidence type="ECO:0000256" key="9">
    <source>
        <dbReference type="ARBA" id="ARBA00022490"/>
    </source>
</evidence>
<comment type="subcellular location">
    <subcellularLocation>
        <location evidence="3">Cytoplasmic granule</location>
    </subcellularLocation>
    <subcellularLocation>
        <location evidence="2">Nucleus</location>
    </subcellularLocation>
</comment>
<comment type="similarity">
    <text evidence="6">Belongs to the DeoC/FbaB aldolase family. DeoC type 2 subfamily.</text>
</comment>
<dbReference type="Pfam" id="PF00632">
    <property type="entry name" value="HECT"/>
    <property type="match status" value="1"/>
</dbReference>
<dbReference type="GO" id="GO:0005840">
    <property type="term" value="C:ribosome"/>
    <property type="evidence" value="ECO:0007669"/>
    <property type="project" value="UniProtKB-KW"/>
</dbReference>
<dbReference type="CDD" id="cd05831">
    <property type="entry name" value="Ribosomal_P1"/>
    <property type="match status" value="1"/>
</dbReference>
<dbReference type="STRING" id="77166.U4UHM3"/>
<evidence type="ECO:0000256" key="14">
    <source>
        <dbReference type="ARBA" id="ARBA00023242"/>
    </source>
</evidence>
<evidence type="ECO:0000256" key="22">
    <source>
        <dbReference type="PROSITE-ProRule" id="PRU00104"/>
    </source>
</evidence>
<evidence type="ECO:0000256" key="19">
    <source>
        <dbReference type="ARBA" id="ARBA00054733"/>
    </source>
</evidence>
<dbReference type="GO" id="GO:0000209">
    <property type="term" value="P:protein polyubiquitination"/>
    <property type="evidence" value="ECO:0007669"/>
    <property type="project" value="InterPro"/>
</dbReference>
<gene>
    <name evidence="24" type="ORF">D910_09158</name>
</gene>
<evidence type="ECO:0000256" key="8">
    <source>
        <dbReference type="ARBA" id="ARBA00012515"/>
    </source>
</evidence>
<evidence type="ECO:0000256" key="5">
    <source>
        <dbReference type="ARBA" id="ARBA00005436"/>
    </source>
</evidence>
<dbReference type="OrthoDB" id="8068875at2759"/>
<dbReference type="FunFam" id="3.30.2160.10:FF:000002">
    <property type="entry name" value="Putative Ubiquitin-protein ligase E3C"/>
    <property type="match status" value="1"/>
</dbReference>
<comment type="subunit">
    <text evidence="20">Interacts with YBX1.</text>
</comment>
<organism evidence="24 25">
    <name type="scientific">Dendroctonus ponderosae</name>
    <name type="common">Mountain pine beetle</name>
    <dbReference type="NCBI Taxonomy" id="77166"/>
    <lineage>
        <taxon>Eukaryota</taxon>
        <taxon>Metazoa</taxon>
        <taxon>Ecdysozoa</taxon>
        <taxon>Arthropoda</taxon>
        <taxon>Hexapoda</taxon>
        <taxon>Insecta</taxon>
        <taxon>Pterygota</taxon>
        <taxon>Neoptera</taxon>
        <taxon>Endopterygota</taxon>
        <taxon>Coleoptera</taxon>
        <taxon>Polyphaga</taxon>
        <taxon>Cucujiformia</taxon>
        <taxon>Curculionidae</taxon>
        <taxon>Scolytinae</taxon>
        <taxon>Dendroctonus</taxon>
    </lineage>
</organism>
<dbReference type="SUPFAM" id="SSF51569">
    <property type="entry name" value="Aldolase"/>
    <property type="match status" value="1"/>
</dbReference>
<dbReference type="EC" id="2.3.2.26" evidence="7"/>
<keyword evidence="12" id="KW-0689">Ribosomal protein</keyword>
<dbReference type="Gene3D" id="3.20.20.70">
    <property type="entry name" value="Aldolase class I"/>
    <property type="match status" value="1"/>
</dbReference>
<evidence type="ECO:0000256" key="10">
    <source>
        <dbReference type="ARBA" id="ARBA00022679"/>
    </source>
</evidence>
<dbReference type="PANTHER" id="PTHR45700:SF2">
    <property type="entry name" value="UBIQUITIN-PROTEIN LIGASE E3C"/>
    <property type="match status" value="1"/>
</dbReference>
<dbReference type="InterPro" id="IPR013785">
    <property type="entry name" value="Aldolase_TIM"/>
</dbReference>
<comment type="catalytic activity">
    <reaction evidence="1">
        <text>S-ubiquitinyl-[E2 ubiquitin-conjugating enzyme]-L-cysteine + [acceptor protein]-L-lysine = [E2 ubiquitin-conjugating enzyme]-L-cysteine + N(6)-ubiquitinyl-[acceptor protein]-L-lysine.</text>
        <dbReference type="EC" id="2.3.2.26"/>
    </reaction>
</comment>
<dbReference type="CDD" id="cd00959">
    <property type="entry name" value="DeoC"/>
    <property type="match status" value="1"/>
</dbReference>
<keyword evidence="11 22" id="KW-0833">Ubl conjugation pathway</keyword>
<evidence type="ECO:0000256" key="17">
    <source>
        <dbReference type="ARBA" id="ARBA00032755"/>
    </source>
</evidence>
<dbReference type="SUPFAM" id="SSF56204">
    <property type="entry name" value="Hect, E3 ligase catalytic domain"/>
    <property type="match status" value="1"/>
</dbReference>
<dbReference type="NCBIfam" id="TIGR00126">
    <property type="entry name" value="deoC"/>
    <property type="match status" value="1"/>
</dbReference>
<protein>
    <recommendedName>
        <fullName evidence="21">Deoxyribose-phosphate aldolase</fullName>
        <ecNumber evidence="7">2.3.2.26</ecNumber>
        <ecNumber evidence="8">4.1.2.4</ecNumber>
    </recommendedName>
    <alternativeName>
        <fullName evidence="17">2-deoxy-D-ribose 5-phosphate aldolase</fullName>
    </alternativeName>
    <alternativeName>
        <fullName evidence="16">Phosphodeoxyriboaldolase</fullName>
    </alternativeName>
</protein>
<dbReference type="GO" id="GO:0005634">
    <property type="term" value="C:nucleus"/>
    <property type="evidence" value="ECO:0007669"/>
    <property type="project" value="UniProtKB-SubCell"/>
</dbReference>
<dbReference type="EMBL" id="KB632303">
    <property type="protein sequence ID" value="ERL91833.1"/>
    <property type="molecule type" value="Genomic_DNA"/>
</dbReference>
<evidence type="ECO:0000256" key="3">
    <source>
        <dbReference type="ARBA" id="ARBA00004463"/>
    </source>
</evidence>
<dbReference type="AlphaFoldDB" id="U4UHM3"/>
<dbReference type="GO" id="GO:0006511">
    <property type="term" value="P:ubiquitin-dependent protein catabolic process"/>
    <property type="evidence" value="ECO:0007669"/>
    <property type="project" value="TreeGrafter"/>
</dbReference>
<dbReference type="GO" id="GO:0009264">
    <property type="term" value="P:deoxyribonucleotide catabolic process"/>
    <property type="evidence" value="ECO:0007669"/>
    <property type="project" value="InterPro"/>
</dbReference>
<sequence>MTADNTLYPNPNVHLIVENFEEHFTFIGRLVGKAIFENILVDLPLAEFFLAKLLVDRASACYLKSLDPVLYRNLLYLRDYAGDVSDLGLDFTTVNNDLGETRIMELKANGRNIPLTNENRLEYIQRLADLKLNTQLKKQCAAFREGLNSVVPLLWLKLFNHKELQVIIGGDTHEIDLDDLRAHTTYSGDFTDEHPTMLLFWRILHGFTDIQKRQLLKFVTSCSRPPLLGFKGEKIQTILKAANVEVEPYWPGLFAKALENANIRDLITNIGSGAGAPAAAPSGAAAPAAAAAAPVAAPKAKEPEPEEESDEDMGLDLGWLNSVNVNLTAVNDFAKQLAASKSLKDEYRAAWILKAITLIDLTTLAGDDTNSNVSRLCFKATKPIAEDLLKELGFSYDKGCPIKTAAVCVYPSKVPDAVQTLKQLGYYKKVNVASVATGFPAGQTPLKSRLEEIRYAVEKGANEIDIVIDRSLVLTGQWEELYREIQQMKEACGLAHMKAILATGELDTLNNVYKASLVAMMAGSDFIKTSTGKESVNATLQFGIVMARAIKEYQQKMGYKVGLKPAGGVRNAKDALSWMVLVKELLGNDWLDAELFRFGASGLLGDLECNLYEFVTGKYPAAYEFSMG</sequence>
<dbReference type="SMART" id="SM00119">
    <property type="entry name" value="HECTc"/>
    <property type="match status" value="1"/>
</dbReference>
<dbReference type="Pfam" id="PF01791">
    <property type="entry name" value="DeoC"/>
    <property type="match status" value="1"/>
</dbReference>
<keyword evidence="14" id="KW-0539">Nucleus</keyword>
<proteinExistence type="inferred from homology"/>
<evidence type="ECO:0000256" key="1">
    <source>
        <dbReference type="ARBA" id="ARBA00000885"/>
    </source>
</evidence>
<dbReference type="Gene3D" id="3.90.1750.10">
    <property type="entry name" value="Hect, E3 ligase catalytic domains"/>
    <property type="match status" value="1"/>
</dbReference>
<dbReference type="GO" id="GO:0005737">
    <property type="term" value="C:cytoplasm"/>
    <property type="evidence" value="ECO:0007669"/>
    <property type="project" value="InterPro"/>
</dbReference>
<evidence type="ECO:0000313" key="25">
    <source>
        <dbReference type="Proteomes" id="UP000030742"/>
    </source>
</evidence>
<evidence type="ECO:0000256" key="6">
    <source>
        <dbReference type="ARBA" id="ARBA00009473"/>
    </source>
</evidence>
<evidence type="ECO:0000313" key="24">
    <source>
        <dbReference type="EMBL" id="ERL91833.1"/>
    </source>
</evidence>
<dbReference type="InterPro" id="IPR035983">
    <property type="entry name" value="Hect_E3_ubiquitin_ligase"/>
</dbReference>
<evidence type="ECO:0000259" key="23">
    <source>
        <dbReference type="PROSITE" id="PS50237"/>
    </source>
</evidence>
<dbReference type="InterPro" id="IPR002915">
    <property type="entry name" value="DeoC/FbaB/LacD_aldolase"/>
</dbReference>
<comment type="caution">
    <text evidence="22">Lacks conserved residue(s) required for the propagation of feature annotation.</text>
</comment>
<evidence type="ECO:0000256" key="21">
    <source>
        <dbReference type="ARBA" id="ARBA00068105"/>
    </source>
</evidence>
<name>U4UHM3_DENPD</name>
<keyword evidence="10" id="KW-0808">Transferase</keyword>
<dbReference type="GO" id="GO:0003735">
    <property type="term" value="F:structural constituent of ribosome"/>
    <property type="evidence" value="ECO:0007669"/>
    <property type="project" value="InterPro"/>
</dbReference>
<dbReference type="InterPro" id="IPR027534">
    <property type="entry name" value="Ribosomal_P1/P2"/>
</dbReference>
<comment type="similarity">
    <text evidence="5">Belongs to the eukaryotic ribosomal protein P1/P2 family.</text>
</comment>
<dbReference type="GO" id="GO:0009966">
    <property type="term" value="P:regulation of signal transduction"/>
    <property type="evidence" value="ECO:0007669"/>
    <property type="project" value="UniProtKB-ARBA"/>
</dbReference>
<evidence type="ECO:0000256" key="15">
    <source>
        <dbReference type="ARBA" id="ARBA00023274"/>
    </source>
</evidence>
<dbReference type="InterPro" id="IPR000569">
    <property type="entry name" value="HECT_dom"/>
</dbReference>
<evidence type="ECO:0000256" key="16">
    <source>
        <dbReference type="ARBA" id="ARBA00031814"/>
    </source>
</evidence>
<dbReference type="InterPro" id="IPR011343">
    <property type="entry name" value="DeoC"/>
</dbReference>
<dbReference type="PANTHER" id="PTHR45700">
    <property type="entry name" value="UBIQUITIN-PROTEIN LIGASE E3C"/>
    <property type="match status" value="1"/>
</dbReference>
<dbReference type="GO" id="GO:0061630">
    <property type="term" value="F:ubiquitin protein ligase activity"/>
    <property type="evidence" value="ECO:0007669"/>
    <property type="project" value="UniProtKB-EC"/>
</dbReference>
<dbReference type="UniPathway" id="UPA00002">
    <property type="reaction ID" value="UER00468"/>
</dbReference>
<comment type="function">
    <text evidence="19">Catalyzes a reversible aldol reaction between acetaldehyde and D-glyceraldehyde 3-phosphate to generate 2-deoxy-D-ribose 5-phosphate. Participates in stress granule (SG) assembly. May allow ATP production from extracellular deoxyinosine in conditions of energy deprivation.</text>
</comment>
<dbReference type="GO" id="GO:0046386">
    <property type="term" value="P:deoxyribose phosphate catabolic process"/>
    <property type="evidence" value="ECO:0007669"/>
    <property type="project" value="UniProtKB-UniPathway"/>
</dbReference>